<dbReference type="AlphaFoldDB" id="A0A5N6N0W1"/>
<dbReference type="EMBL" id="SZYD01000014">
    <property type="protein sequence ID" value="KAD4179937.1"/>
    <property type="molecule type" value="Genomic_DNA"/>
</dbReference>
<name>A0A5N6N0W1_9ASTR</name>
<organism evidence="1 2">
    <name type="scientific">Mikania micrantha</name>
    <name type="common">bitter vine</name>
    <dbReference type="NCBI Taxonomy" id="192012"/>
    <lineage>
        <taxon>Eukaryota</taxon>
        <taxon>Viridiplantae</taxon>
        <taxon>Streptophyta</taxon>
        <taxon>Embryophyta</taxon>
        <taxon>Tracheophyta</taxon>
        <taxon>Spermatophyta</taxon>
        <taxon>Magnoliopsida</taxon>
        <taxon>eudicotyledons</taxon>
        <taxon>Gunneridae</taxon>
        <taxon>Pentapetalae</taxon>
        <taxon>asterids</taxon>
        <taxon>campanulids</taxon>
        <taxon>Asterales</taxon>
        <taxon>Asteraceae</taxon>
        <taxon>Asteroideae</taxon>
        <taxon>Heliantheae alliance</taxon>
        <taxon>Eupatorieae</taxon>
        <taxon>Mikania</taxon>
    </lineage>
</organism>
<protein>
    <submittedName>
        <fullName evidence="1">Uncharacterized protein</fullName>
    </submittedName>
</protein>
<sequence length="226" mass="25169">MLGNDFGPTSSVYMNAGHSVAGDICGDVEGCFLHLPIFQGWEGECNRPFYARGICEIRSTRPAWSATRLRVLLLLPGSLEKGKAGLDVLQLFCLFYSFELGLKRYPVATHKLWRDPETSGLFLVRIIRDDWASMFVMPDRYNNERAPNAESGTSFLLRTSPGLLTSLRDINSPLFRVDDGVFNVVFNLQVLPSVIHLLAVLPFHNVLSISVMGVLSPVLADFYLSV</sequence>
<evidence type="ECO:0000313" key="1">
    <source>
        <dbReference type="EMBL" id="KAD4179937.1"/>
    </source>
</evidence>
<proteinExistence type="predicted"/>
<evidence type="ECO:0000313" key="2">
    <source>
        <dbReference type="Proteomes" id="UP000326396"/>
    </source>
</evidence>
<accession>A0A5N6N0W1</accession>
<dbReference type="Proteomes" id="UP000326396">
    <property type="component" value="Linkage Group LG4"/>
</dbReference>
<comment type="caution">
    <text evidence="1">The sequence shown here is derived from an EMBL/GenBank/DDBJ whole genome shotgun (WGS) entry which is preliminary data.</text>
</comment>
<keyword evidence="2" id="KW-1185">Reference proteome</keyword>
<gene>
    <name evidence="1" type="ORF">E3N88_28528</name>
</gene>
<reference evidence="1 2" key="1">
    <citation type="submission" date="2019-05" db="EMBL/GenBank/DDBJ databases">
        <title>Mikania micrantha, genome provides insights into the molecular mechanism of rapid growth.</title>
        <authorList>
            <person name="Liu B."/>
        </authorList>
    </citation>
    <scope>NUCLEOTIDE SEQUENCE [LARGE SCALE GENOMIC DNA]</scope>
    <source>
        <strain evidence="1">NLD-2019</strain>
        <tissue evidence="1">Leaf</tissue>
    </source>
</reference>